<gene>
    <name evidence="2" type="ordered locus">UPA3_0602</name>
</gene>
<keyword evidence="1" id="KW-1133">Transmembrane helix</keyword>
<dbReference type="EMBL" id="CP000942">
    <property type="protein sequence ID" value="ACA32839.1"/>
    <property type="molecule type" value="Genomic_DNA"/>
</dbReference>
<reference evidence="2 3" key="1">
    <citation type="submission" date="2008-02" db="EMBL/GenBank/DDBJ databases">
        <title>Genome sequence of Ureaplasma parvum serovar 3.</title>
        <authorList>
            <person name="Methe B.A."/>
            <person name="Glass J."/>
            <person name="Waites K."/>
            <person name="Shrivastava S."/>
        </authorList>
    </citation>
    <scope>NUCLEOTIDE SEQUENCE [LARGE SCALE GENOMIC DNA]</scope>
    <source>
        <strain evidence="3">ATCC 27815 / 27 / NCTC 11736</strain>
    </source>
</reference>
<dbReference type="Proteomes" id="UP000002162">
    <property type="component" value="Chromosome"/>
</dbReference>
<sequence>MKTKSNLKARLIIFISILLTTIISLVLLTSCSTKKSKKVTINQDTQIKFQSITNNNINLANEKQILNQSQNKETKIFLNLYESLKDYFDQTIKRSLYLYYSYNFALLNLYNAKYHVKLNDFSLIYNTDKNSNNGTFDINYKLGLVIDDIGDINIQTKPQFYEPIPPDKKVRNDDYHFTKKIKRFWFGSKKAIIDYFNEAISMQINYSNVKIYHSIIKYPDSKEHYEGYTITGGSLYRWVKQAIPTDDNQNKVRYMISKINDLNIDNDVKLFNLNDLVLKQIFIVDRPAQTSIKPERDLVYTNIWNNKLDDFYFSPIAFLAPTFIKKNGKKITPFNLKTNKEYLDNLYENLLIQGQKNNNALIKGMYVIYSMYSYFDLTLEPKKPGSIHHCHADGFCH</sequence>
<dbReference type="KEGG" id="upa:UPA3_0602"/>
<feature type="transmembrane region" description="Helical" evidence="1">
    <location>
        <begin position="12"/>
        <end position="30"/>
    </location>
</feature>
<dbReference type="RefSeq" id="WP_006688586.1">
    <property type="nucleotide sequence ID" value="NC_010503.1"/>
</dbReference>
<organism evidence="2 3">
    <name type="scientific">Ureaplasma parvum serovar 3 (strain ATCC 27815 / 27 / NCTC 11736)</name>
    <dbReference type="NCBI Taxonomy" id="505682"/>
    <lineage>
        <taxon>Bacteria</taxon>
        <taxon>Bacillati</taxon>
        <taxon>Mycoplasmatota</taxon>
        <taxon>Mycoplasmoidales</taxon>
        <taxon>Mycoplasmoidaceae</taxon>
        <taxon>Ureaplasma</taxon>
    </lineage>
</organism>
<proteinExistence type="predicted"/>
<accession>A0A2C9DYA7</accession>
<protein>
    <submittedName>
        <fullName evidence="2">Putative lipoprotein</fullName>
    </submittedName>
</protein>
<dbReference type="PROSITE" id="PS51257">
    <property type="entry name" value="PROKAR_LIPOPROTEIN"/>
    <property type="match status" value="1"/>
</dbReference>
<evidence type="ECO:0000256" key="1">
    <source>
        <dbReference type="SAM" id="Phobius"/>
    </source>
</evidence>
<dbReference type="HOGENOM" id="CLU_692511_0_0_14"/>
<keyword evidence="1" id="KW-0812">Transmembrane</keyword>
<dbReference type="GeneID" id="29672646"/>
<dbReference type="AlphaFoldDB" id="A0A2C9DYA7"/>
<evidence type="ECO:0000313" key="3">
    <source>
        <dbReference type="Proteomes" id="UP000002162"/>
    </source>
</evidence>
<name>A0A2C9DYA7_UREP2</name>
<keyword evidence="1" id="KW-0472">Membrane</keyword>
<evidence type="ECO:0000313" key="2">
    <source>
        <dbReference type="EMBL" id="ACA32839.1"/>
    </source>
</evidence>
<keyword evidence="2" id="KW-0449">Lipoprotein</keyword>